<keyword evidence="4" id="KW-0808">Transferase</keyword>
<dbReference type="GO" id="GO:0006096">
    <property type="term" value="P:glycolytic process"/>
    <property type="evidence" value="ECO:0007669"/>
    <property type="project" value="InterPro"/>
</dbReference>
<keyword evidence="5" id="KW-0547">Nucleotide-binding</keyword>
<evidence type="ECO:0000256" key="1">
    <source>
        <dbReference type="ARBA" id="ARBA00006479"/>
    </source>
</evidence>
<dbReference type="NCBIfam" id="TIGR00744">
    <property type="entry name" value="ROK_glcA_fam"/>
    <property type="match status" value="1"/>
</dbReference>
<dbReference type="GO" id="GO:0005737">
    <property type="term" value="C:cytoplasm"/>
    <property type="evidence" value="ECO:0007669"/>
    <property type="project" value="InterPro"/>
</dbReference>
<dbReference type="PANTHER" id="PTHR18964:SF173">
    <property type="entry name" value="GLUCOKINASE"/>
    <property type="match status" value="1"/>
</dbReference>
<evidence type="ECO:0000256" key="3">
    <source>
        <dbReference type="ARBA" id="ARBA00014701"/>
    </source>
</evidence>
<reference evidence="9 10" key="1">
    <citation type="submission" date="2021-01" db="EMBL/GenBank/DDBJ databases">
        <title>Whole genome shotgun sequence of Catellatospora bangladeshensis NBRC 107357.</title>
        <authorList>
            <person name="Komaki H."/>
            <person name="Tamura T."/>
        </authorList>
    </citation>
    <scope>NUCLEOTIDE SEQUENCE [LARGE SCALE GENOMIC DNA]</scope>
    <source>
        <strain evidence="9 10">NBRC 107357</strain>
    </source>
</reference>
<comment type="caution">
    <text evidence="9">The sequence shown here is derived from an EMBL/GenBank/DDBJ whole genome shotgun (WGS) entry which is preliminary data.</text>
</comment>
<keyword evidence="10" id="KW-1185">Reference proteome</keyword>
<dbReference type="AlphaFoldDB" id="A0A8J3NF13"/>
<keyword evidence="7" id="KW-0067">ATP-binding</keyword>
<dbReference type="GO" id="GO:0004340">
    <property type="term" value="F:glucokinase activity"/>
    <property type="evidence" value="ECO:0007669"/>
    <property type="project" value="UniProtKB-EC"/>
</dbReference>
<evidence type="ECO:0000256" key="6">
    <source>
        <dbReference type="ARBA" id="ARBA00022777"/>
    </source>
</evidence>
<dbReference type="GO" id="GO:0005524">
    <property type="term" value="F:ATP binding"/>
    <property type="evidence" value="ECO:0007669"/>
    <property type="project" value="UniProtKB-KW"/>
</dbReference>
<accession>A0A8J3NF13</accession>
<name>A0A8J3NF13_9ACTN</name>
<dbReference type="Pfam" id="PF00480">
    <property type="entry name" value="ROK"/>
    <property type="match status" value="1"/>
</dbReference>
<dbReference type="EMBL" id="BONF01000003">
    <property type="protein sequence ID" value="GIF78970.1"/>
    <property type="molecule type" value="Genomic_DNA"/>
</dbReference>
<dbReference type="PANTHER" id="PTHR18964">
    <property type="entry name" value="ROK (REPRESSOR, ORF, KINASE) FAMILY"/>
    <property type="match status" value="1"/>
</dbReference>
<protein>
    <recommendedName>
        <fullName evidence="3">Glucokinase</fullName>
        <ecNumber evidence="2">2.7.1.2</ecNumber>
    </recommendedName>
    <alternativeName>
        <fullName evidence="8">Glucose kinase</fullName>
    </alternativeName>
</protein>
<evidence type="ECO:0000256" key="5">
    <source>
        <dbReference type="ARBA" id="ARBA00022741"/>
    </source>
</evidence>
<evidence type="ECO:0000256" key="2">
    <source>
        <dbReference type="ARBA" id="ARBA00012323"/>
    </source>
</evidence>
<dbReference type="PROSITE" id="PS01125">
    <property type="entry name" value="ROK"/>
    <property type="match status" value="1"/>
</dbReference>
<evidence type="ECO:0000313" key="10">
    <source>
        <dbReference type="Proteomes" id="UP000601223"/>
    </source>
</evidence>
<evidence type="ECO:0000256" key="7">
    <source>
        <dbReference type="ARBA" id="ARBA00022840"/>
    </source>
</evidence>
<organism evidence="9 10">
    <name type="scientific">Catellatospora bangladeshensis</name>
    <dbReference type="NCBI Taxonomy" id="310355"/>
    <lineage>
        <taxon>Bacteria</taxon>
        <taxon>Bacillati</taxon>
        <taxon>Actinomycetota</taxon>
        <taxon>Actinomycetes</taxon>
        <taxon>Micromonosporales</taxon>
        <taxon>Micromonosporaceae</taxon>
        <taxon>Catellatospora</taxon>
    </lineage>
</organism>
<dbReference type="InterPro" id="IPR049874">
    <property type="entry name" value="ROK_cs"/>
</dbReference>
<dbReference type="InterPro" id="IPR004654">
    <property type="entry name" value="ROK_glcA"/>
</dbReference>
<evidence type="ECO:0000256" key="4">
    <source>
        <dbReference type="ARBA" id="ARBA00022679"/>
    </source>
</evidence>
<evidence type="ECO:0000313" key="9">
    <source>
        <dbReference type="EMBL" id="GIF78970.1"/>
    </source>
</evidence>
<proteinExistence type="inferred from homology"/>
<gene>
    <name evidence="9" type="ORF">Cba03nite_03190</name>
</gene>
<dbReference type="RefSeq" id="WP_203740851.1">
    <property type="nucleotide sequence ID" value="NZ_BONF01000003.1"/>
</dbReference>
<dbReference type="Proteomes" id="UP000601223">
    <property type="component" value="Unassembled WGS sequence"/>
</dbReference>
<sequence length="314" mass="32249">MALTIGVDIGGTKVLGGVVDPDGTVIATSRRDTPAGDVAATRDVIIDVVKDLSTEHRVDAVGIGAAGWIDATRSTVLFAPNLAWRDEPLRDYVAKAVNLPVVVENDANVAAWAEFRYGAAADAEDSMVMFTVGTGIGGGIVLGGGLVRGAHGIAAEIGHMLAVPDGHVCGCGRHGCIEQYASGNALVRFARAGAQAEPERAKLLLDKAEGKVENITGPIVTSAAQAGDEIAIDAFGQIGYWLGQGLADLVQILDPQVLVVGGGVIDAGDLLMTPARQSYLDSLAQRGRLPVAELRAAKMGNTAGLIGAADLARQ</sequence>
<keyword evidence="6" id="KW-0418">Kinase</keyword>
<dbReference type="InterPro" id="IPR000600">
    <property type="entry name" value="ROK"/>
</dbReference>
<dbReference type="InterPro" id="IPR043129">
    <property type="entry name" value="ATPase_NBD"/>
</dbReference>
<dbReference type="Gene3D" id="3.30.420.40">
    <property type="match status" value="2"/>
</dbReference>
<comment type="similarity">
    <text evidence="1">Belongs to the ROK (NagC/XylR) family.</text>
</comment>
<evidence type="ECO:0000256" key="8">
    <source>
        <dbReference type="ARBA" id="ARBA00032386"/>
    </source>
</evidence>
<dbReference type="SUPFAM" id="SSF53067">
    <property type="entry name" value="Actin-like ATPase domain"/>
    <property type="match status" value="1"/>
</dbReference>
<dbReference type="EC" id="2.7.1.2" evidence="2"/>